<dbReference type="Proteomes" id="UP000011115">
    <property type="component" value="Unassembled WGS sequence"/>
</dbReference>
<evidence type="ECO:0000313" key="2">
    <source>
        <dbReference type="Proteomes" id="UP000011115"/>
    </source>
</evidence>
<name>M1AQQ8_SOLTU</name>
<reference evidence="2" key="1">
    <citation type="journal article" date="2011" name="Nature">
        <title>Genome sequence and analysis of the tuber crop potato.</title>
        <authorList>
            <consortium name="The Potato Genome Sequencing Consortium"/>
        </authorList>
    </citation>
    <scope>NUCLEOTIDE SEQUENCE [LARGE SCALE GENOMIC DNA]</scope>
    <source>
        <strain evidence="2">cv. DM1-3 516 R44</strain>
    </source>
</reference>
<dbReference type="InParanoid" id="M1AQQ8"/>
<dbReference type="PaxDb" id="4113-PGSC0003DMT400028113"/>
<dbReference type="HOGENOM" id="CLU_2890285_0_0_1"/>
<keyword evidence="2" id="KW-1185">Reference proteome</keyword>
<protein>
    <submittedName>
        <fullName evidence="1">Uncharacterized protein</fullName>
    </submittedName>
</protein>
<evidence type="ECO:0000313" key="1">
    <source>
        <dbReference type="EnsemblPlants" id="PGSC0003DMT400028113"/>
    </source>
</evidence>
<accession>M1AQQ8</accession>
<dbReference type="EnsemblPlants" id="PGSC0003DMT400028113">
    <property type="protein sequence ID" value="PGSC0003DMT400028113"/>
    <property type="gene ID" value="PGSC0003DMG400010844"/>
</dbReference>
<dbReference type="Gramene" id="PGSC0003DMT400028113">
    <property type="protein sequence ID" value="PGSC0003DMT400028113"/>
    <property type="gene ID" value="PGSC0003DMG400010844"/>
</dbReference>
<reference evidence="1" key="2">
    <citation type="submission" date="2015-06" db="UniProtKB">
        <authorList>
            <consortium name="EnsemblPlants"/>
        </authorList>
    </citation>
    <scope>IDENTIFICATION</scope>
    <source>
        <strain evidence="1">DM1-3 516 R44</strain>
    </source>
</reference>
<dbReference type="AlphaFoldDB" id="M1AQQ8"/>
<organism evidence="1 2">
    <name type="scientific">Solanum tuberosum</name>
    <name type="common">Potato</name>
    <dbReference type="NCBI Taxonomy" id="4113"/>
    <lineage>
        <taxon>Eukaryota</taxon>
        <taxon>Viridiplantae</taxon>
        <taxon>Streptophyta</taxon>
        <taxon>Embryophyta</taxon>
        <taxon>Tracheophyta</taxon>
        <taxon>Spermatophyta</taxon>
        <taxon>Magnoliopsida</taxon>
        <taxon>eudicotyledons</taxon>
        <taxon>Gunneridae</taxon>
        <taxon>Pentapetalae</taxon>
        <taxon>asterids</taxon>
        <taxon>lamiids</taxon>
        <taxon>Solanales</taxon>
        <taxon>Solanaceae</taxon>
        <taxon>Solanoideae</taxon>
        <taxon>Solaneae</taxon>
        <taxon>Solanum</taxon>
    </lineage>
</organism>
<proteinExistence type="predicted"/>
<sequence>MSNLLGHVFLLEGGLLSTQQSDLLGHVFLLGGGLLSIQQTRFIIYFTMLFLTKFIRLGSIHMM</sequence>